<proteinExistence type="predicted"/>
<dbReference type="EMBL" id="JAAATX020000003">
    <property type="protein sequence ID" value="MBU9697232.1"/>
    <property type="molecule type" value="Genomic_DNA"/>
</dbReference>
<evidence type="ECO:0000313" key="2">
    <source>
        <dbReference type="Proteomes" id="UP000731907"/>
    </source>
</evidence>
<dbReference type="Proteomes" id="UP000731907">
    <property type="component" value="Unassembled WGS sequence"/>
</dbReference>
<accession>A0ABS6J1E7</accession>
<gene>
    <name evidence="1" type="ORF">GU927_005160</name>
</gene>
<keyword evidence="2" id="KW-1185">Reference proteome</keyword>
<name>A0ABS6J1E7_9RHOB</name>
<organism evidence="1 2">
    <name type="scientific">Paragemmobacter amnigenus</name>
    <dbReference type="NCBI Taxonomy" id="2852097"/>
    <lineage>
        <taxon>Bacteria</taxon>
        <taxon>Pseudomonadati</taxon>
        <taxon>Pseudomonadota</taxon>
        <taxon>Alphaproteobacteria</taxon>
        <taxon>Rhodobacterales</taxon>
        <taxon>Paracoccaceae</taxon>
        <taxon>Paragemmobacter</taxon>
    </lineage>
</organism>
<reference evidence="1 2" key="1">
    <citation type="submission" date="2021-06" db="EMBL/GenBank/DDBJ databases">
        <title>Rhodobacteraceae bacterium strain HSP-20.</title>
        <authorList>
            <person name="Chen W.-M."/>
        </authorList>
    </citation>
    <scope>NUCLEOTIDE SEQUENCE [LARGE SCALE GENOMIC DNA]</scope>
    <source>
        <strain evidence="1 2">HSP-20</strain>
    </source>
</reference>
<protein>
    <submittedName>
        <fullName evidence="1">Uncharacterized protein</fullName>
    </submittedName>
</protein>
<dbReference type="RefSeq" id="WP_161761282.1">
    <property type="nucleotide sequence ID" value="NZ_JAAATX020000003.1"/>
</dbReference>
<comment type="caution">
    <text evidence="1">The sequence shown here is derived from an EMBL/GenBank/DDBJ whole genome shotgun (WGS) entry which is preliminary data.</text>
</comment>
<evidence type="ECO:0000313" key="1">
    <source>
        <dbReference type="EMBL" id="MBU9697232.1"/>
    </source>
</evidence>
<sequence>MTVEEALVAAGFAGVEREGAVVYARDGAEAPEFTVEVAGGWRFALRFAVRATEGERADWMRANPAGRLDIEAGETRLVMVLAEGADVAAGLEVWRGLVRAASQAAVVWRRRQRPVHGM</sequence>